<dbReference type="RefSeq" id="WP_169486041.1">
    <property type="nucleotide sequence ID" value="NZ_JABBGJ010000013.1"/>
</dbReference>
<gene>
    <name evidence="3" type="ORF">HHL24_13965</name>
</gene>
<dbReference type="GO" id="GO:0016491">
    <property type="term" value="F:oxidoreductase activity"/>
    <property type="evidence" value="ECO:0007669"/>
    <property type="project" value="UniProtKB-KW"/>
</dbReference>
<evidence type="ECO:0000313" key="3">
    <source>
        <dbReference type="EMBL" id="NML99043.1"/>
    </source>
</evidence>
<dbReference type="PANTHER" id="PTHR11091:SF0">
    <property type="entry name" value="MALATE DEHYDROGENASE"/>
    <property type="match status" value="1"/>
</dbReference>
<name>A0A848IHB4_9BURK</name>
<evidence type="ECO:0000256" key="1">
    <source>
        <dbReference type="ARBA" id="ARBA00006056"/>
    </source>
</evidence>
<dbReference type="InterPro" id="IPR043144">
    <property type="entry name" value="Mal/L-sulf/L-lact_DH-like_ah"/>
</dbReference>
<dbReference type="Proteomes" id="UP000544134">
    <property type="component" value="Unassembled WGS sequence"/>
</dbReference>
<dbReference type="AlphaFoldDB" id="A0A848IHB4"/>
<dbReference type="InterPro" id="IPR036111">
    <property type="entry name" value="Mal/L-sulfo/L-lacto_DH-like_sf"/>
</dbReference>
<protein>
    <submittedName>
        <fullName evidence="3">Malate/lactate/ureidoglycolate dehydrogenase</fullName>
    </submittedName>
</protein>
<dbReference type="SUPFAM" id="SSF89733">
    <property type="entry name" value="L-sulfolactate dehydrogenase-like"/>
    <property type="match status" value="1"/>
</dbReference>
<comment type="similarity">
    <text evidence="1">Belongs to the LDH2/MDH2 oxidoreductase family.</text>
</comment>
<dbReference type="Gene3D" id="3.30.1370.60">
    <property type="entry name" value="Hypothetical oxidoreductase yiak, domain 2"/>
    <property type="match status" value="1"/>
</dbReference>
<dbReference type="EMBL" id="JABBGJ010000013">
    <property type="protein sequence ID" value="NML99043.1"/>
    <property type="molecule type" value="Genomic_DNA"/>
</dbReference>
<dbReference type="Pfam" id="PF02615">
    <property type="entry name" value="Ldh_2"/>
    <property type="match status" value="1"/>
</dbReference>
<proteinExistence type="inferred from homology"/>
<comment type="caution">
    <text evidence="3">The sequence shown here is derived from an EMBL/GenBank/DDBJ whole genome shotgun (WGS) entry which is preliminary data.</text>
</comment>
<evidence type="ECO:0000313" key="4">
    <source>
        <dbReference type="Proteomes" id="UP000544134"/>
    </source>
</evidence>
<keyword evidence="2" id="KW-0560">Oxidoreductase</keyword>
<evidence type="ECO:0000256" key="2">
    <source>
        <dbReference type="ARBA" id="ARBA00023002"/>
    </source>
</evidence>
<sequence>MPNARTGQAPELKIVPHRLNALTTEIFLAVGSEPLEAQRVADHLVAANLAGHDSHGVGMIPRYVEAIHEGVLKLNQHASIARDAGAVLSVDGAYGFGQVVACEAMAFGIERAQRLGICAVGLRRAHHIGRIGHWAEQCARAGLVSFHFVNVSGDPLVAPFGGIDGRFGTNPFCAAFPRAGRDPLVLDFATSAIAYGKTRVAFNKGVEVPAGTLIDHAGQPTSDPAVMHRQPFGALLAFGGAVAGHKGYGLAAMCEVFAGALTGGFTTRADTLVTSNAIVNCMLSVIIDPNAFDAPDSDTEAEQFIDWVKSARASVDGGEVLIPGEPEQRTRRERMAAGIPVDRTTWQQIVEVGRAVGLPAVQFEGIESK</sequence>
<organism evidence="3 4">
    <name type="scientific">Paraburkholderia polaris</name>
    <dbReference type="NCBI Taxonomy" id="2728848"/>
    <lineage>
        <taxon>Bacteria</taxon>
        <taxon>Pseudomonadati</taxon>
        <taxon>Pseudomonadota</taxon>
        <taxon>Betaproteobacteria</taxon>
        <taxon>Burkholderiales</taxon>
        <taxon>Burkholderiaceae</taxon>
        <taxon>Paraburkholderia</taxon>
    </lineage>
</organism>
<keyword evidence="4" id="KW-1185">Reference proteome</keyword>
<dbReference type="InterPro" id="IPR043143">
    <property type="entry name" value="Mal/L-sulf/L-lact_DH-like_NADP"/>
</dbReference>
<dbReference type="InterPro" id="IPR003767">
    <property type="entry name" value="Malate/L-lactate_DH-like"/>
</dbReference>
<dbReference type="PANTHER" id="PTHR11091">
    <property type="entry name" value="OXIDOREDUCTASE-RELATED"/>
    <property type="match status" value="1"/>
</dbReference>
<reference evidence="3 4" key="1">
    <citation type="submission" date="2020-04" db="EMBL/GenBank/DDBJ databases">
        <title>Paraburkholderia sp. RP-4-7 isolated from soil.</title>
        <authorList>
            <person name="Dahal R.H."/>
        </authorList>
    </citation>
    <scope>NUCLEOTIDE SEQUENCE [LARGE SCALE GENOMIC DNA]</scope>
    <source>
        <strain evidence="3 4">RP-4-7</strain>
    </source>
</reference>
<dbReference type="NCBIfam" id="NF007504">
    <property type="entry name" value="PRK10098.1"/>
    <property type="match status" value="1"/>
</dbReference>
<dbReference type="Gene3D" id="1.10.1530.10">
    <property type="match status" value="1"/>
</dbReference>
<accession>A0A848IHB4</accession>